<gene>
    <name evidence="3" type="ORF">PVAND_001198</name>
</gene>
<name>A0A9J6BMH1_POLVA</name>
<dbReference type="OrthoDB" id="202825at2759"/>
<proteinExistence type="predicted"/>
<dbReference type="AlphaFoldDB" id="A0A9J6BMH1"/>
<reference evidence="3" key="1">
    <citation type="submission" date="2021-03" db="EMBL/GenBank/DDBJ databases">
        <title>Chromosome level genome of the anhydrobiotic midge Polypedilum vanderplanki.</title>
        <authorList>
            <person name="Yoshida Y."/>
            <person name="Kikawada T."/>
            <person name="Gusev O."/>
        </authorList>
    </citation>
    <scope>NUCLEOTIDE SEQUENCE</scope>
    <source>
        <strain evidence="3">NIAS01</strain>
        <tissue evidence="3">Whole body or cell culture</tissue>
    </source>
</reference>
<dbReference type="Pfam" id="PF03133">
    <property type="entry name" value="TTL"/>
    <property type="match status" value="1"/>
</dbReference>
<dbReference type="InterPro" id="IPR004344">
    <property type="entry name" value="TTL/TTLL_fam"/>
</dbReference>
<sequence length="544" mass="63915">MLRKSKIKKSEESESETKSNENSSENEDEFQKKNIDEMEYENSFFDLRTKKGQFLFFAITIITSILITQFVPLDDLKNILKSSSLQCSPCNNSIFNDQKKPTFWIYGKGSDGQWIHVIRILNLLGFERVYEDQSDTVDLLWAHDYPFNNLRSKIHAMQSHQKINHFPGCGYITNKIDLATTDMKYIPKAFRLPKDEEKFKAYAENTDKLFLVKHYQHRHIKIKKIDEINFNDNQTFIQEFIQNPFLVDGHKFDIGVYVTVTSLNPLRVYIYYGDILFRYCPQKYYPFDANNVDKYVVGDDYLPTWEVPSLSHYYNAFGYGMKGSFDAYVKSQGRDPQKIWNQVEDAIRVSILTKHPLLKALLQHYKNKQNFFEMIRFDLIIDNDMQVYLIEANMSPNLSSAHFKQNTLLYEQVLYNMLNLVGVGSYARRENFKRFDSNTEAVLSSDKNIMVNGEICSQLPCSESCSPTECQLCKPCLSRYEISELHRAYREHMNRGDNKRIFPVPILDKKKPLEDEFYKNLTPSNQLITKWFYAKCLSDNSWCN</sequence>
<feature type="region of interest" description="Disordered" evidence="1">
    <location>
        <begin position="1"/>
        <end position="30"/>
    </location>
</feature>
<feature type="transmembrane region" description="Helical" evidence="2">
    <location>
        <begin position="54"/>
        <end position="73"/>
    </location>
</feature>
<evidence type="ECO:0000313" key="3">
    <source>
        <dbReference type="EMBL" id="KAG5670970.1"/>
    </source>
</evidence>
<comment type="caution">
    <text evidence="3">The sequence shown here is derived from an EMBL/GenBank/DDBJ whole genome shotgun (WGS) entry which is preliminary data.</text>
</comment>
<keyword evidence="4" id="KW-1185">Reference proteome</keyword>
<dbReference type="Proteomes" id="UP001107558">
    <property type="component" value="Chromosome 3"/>
</dbReference>
<evidence type="ECO:0000313" key="4">
    <source>
        <dbReference type="Proteomes" id="UP001107558"/>
    </source>
</evidence>
<evidence type="ECO:0000256" key="2">
    <source>
        <dbReference type="SAM" id="Phobius"/>
    </source>
</evidence>
<feature type="compositionally biased region" description="Basic and acidic residues" evidence="1">
    <location>
        <begin position="8"/>
        <end position="19"/>
    </location>
</feature>
<keyword evidence="2" id="KW-1133">Transmembrane helix</keyword>
<organism evidence="3 4">
    <name type="scientific">Polypedilum vanderplanki</name>
    <name type="common">Sleeping chironomid midge</name>
    <dbReference type="NCBI Taxonomy" id="319348"/>
    <lineage>
        <taxon>Eukaryota</taxon>
        <taxon>Metazoa</taxon>
        <taxon>Ecdysozoa</taxon>
        <taxon>Arthropoda</taxon>
        <taxon>Hexapoda</taxon>
        <taxon>Insecta</taxon>
        <taxon>Pterygota</taxon>
        <taxon>Neoptera</taxon>
        <taxon>Endopterygota</taxon>
        <taxon>Diptera</taxon>
        <taxon>Nematocera</taxon>
        <taxon>Chironomoidea</taxon>
        <taxon>Chironomidae</taxon>
        <taxon>Chironominae</taxon>
        <taxon>Polypedilum</taxon>
        <taxon>Polypedilum</taxon>
    </lineage>
</organism>
<dbReference type="SUPFAM" id="SSF56059">
    <property type="entry name" value="Glutathione synthetase ATP-binding domain-like"/>
    <property type="match status" value="1"/>
</dbReference>
<dbReference type="InterPro" id="IPR053317">
    <property type="entry name" value="Tubulin_polyglutamylase"/>
</dbReference>
<dbReference type="PANTHER" id="PTHR47113:SF1">
    <property type="entry name" value="LD09343P"/>
    <property type="match status" value="1"/>
</dbReference>
<evidence type="ECO:0000256" key="1">
    <source>
        <dbReference type="SAM" id="MobiDB-lite"/>
    </source>
</evidence>
<dbReference type="Gene3D" id="3.30.470.20">
    <property type="entry name" value="ATP-grasp fold, B domain"/>
    <property type="match status" value="1"/>
</dbReference>
<dbReference type="PANTHER" id="PTHR47113">
    <property type="entry name" value="LD09343P"/>
    <property type="match status" value="1"/>
</dbReference>
<accession>A0A9J6BMH1</accession>
<dbReference type="PROSITE" id="PS51221">
    <property type="entry name" value="TTL"/>
    <property type="match status" value="1"/>
</dbReference>
<dbReference type="EMBL" id="JADBJN010000003">
    <property type="protein sequence ID" value="KAG5670970.1"/>
    <property type="molecule type" value="Genomic_DNA"/>
</dbReference>
<keyword evidence="2" id="KW-0472">Membrane</keyword>
<protein>
    <submittedName>
        <fullName evidence="3">Uncharacterized protein</fullName>
    </submittedName>
</protein>
<keyword evidence="2" id="KW-0812">Transmembrane</keyword>